<dbReference type="GO" id="GO:0004622">
    <property type="term" value="F:phosphatidylcholine lysophospholipase activity"/>
    <property type="evidence" value="ECO:0007669"/>
    <property type="project" value="TreeGrafter"/>
</dbReference>
<evidence type="ECO:0000313" key="5">
    <source>
        <dbReference type="EMBL" id="OEV34138.1"/>
    </source>
</evidence>
<keyword evidence="6" id="KW-1185">Reference proteome</keyword>
<dbReference type="InterPro" id="IPR013517">
    <property type="entry name" value="FG-GAP"/>
</dbReference>
<dbReference type="EMBL" id="JPRF03000054">
    <property type="protein sequence ID" value="OEV34137.1"/>
    <property type="molecule type" value="Genomic_DNA"/>
</dbReference>
<dbReference type="KEGG" id="kau:B6264_02825"/>
<evidence type="ECO:0000313" key="4">
    <source>
        <dbReference type="EMBL" id="OEV34137.1"/>
    </source>
</evidence>
<feature type="domain" description="SGNH hydrolase-type esterase" evidence="3">
    <location>
        <begin position="49"/>
        <end position="230"/>
    </location>
</feature>
<dbReference type="SUPFAM" id="SSF52266">
    <property type="entry name" value="SGNH hydrolase"/>
    <property type="match status" value="1"/>
</dbReference>
<keyword evidence="1 2" id="KW-0732">Signal</keyword>
<dbReference type="InterPro" id="IPR013830">
    <property type="entry name" value="SGNH_hydro"/>
</dbReference>
<feature type="signal peptide" evidence="2">
    <location>
        <begin position="1"/>
        <end position="27"/>
    </location>
</feature>
<evidence type="ECO:0000313" key="6">
    <source>
        <dbReference type="Proteomes" id="UP000037395"/>
    </source>
</evidence>
<evidence type="ECO:0000256" key="2">
    <source>
        <dbReference type="SAM" id="SignalP"/>
    </source>
</evidence>
<dbReference type="AlphaFoldDB" id="A0A1E7N0B1"/>
<reference evidence="4" key="3">
    <citation type="submission" date="2016-08" db="EMBL/GenBank/DDBJ databases">
        <title>Sequencing, Assembly and Comparative Genomics of S. aureofaciens ATCC 10762.</title>
        <authorList>
            <person name="Gradnigo J.S."/>
            <person name="Johnson N."/>
            <person name="Somerville G.A."/>
        </authorList>
    </citation>
    <scope>NUCLEOTIDE SEQUENCE [LARGE SCALE GENOMIC DNA]</scope>
    <source>
        <strain evidence="4">ATCC 10762</strain>
    </source>
</reference>
<organism evidence="4 6">
    <name type="scientific">Kitasatospora aureofaciens</name>
    <name type="common">Streptomyces aureofaciens</name>
    <dbReference type="NCBI Taxonomy" id="1894"/>
    <lineage>
        <taxon>Bacteria</taxon>
        <taxon>Bacillati</taxon>
        <taxon>Actinomycetota</taxon>
        <taxon>Actinomycetes</taxon>
        <taxon>Kitasatosporales</taxon>
        <taxon>Streptomycetaceae</taxon>
        <taxon>Kitasatospora</taxon>
    </lineage>
</organism>
<dbReference type="PANTHER" id="PTHR30383:SF5">
    <property type="entry name" value="SGNH HYDROLASE-TYPE ESTERASE DOMAIN-CONTAINING PROTEIN"/>
    <property type="match status" value="1"/>
</dbReference>
<reference evidence="6" key="2">
    <citation type="submission" date="2016-08" db="EMBL/GenBank/DDBJ databases">
        <title>Sequencing, assembly and comparative genomics of S. aureofaciens ATCC 10762.</title>
        <authorList>
            <person name="Gradnigo J.S."/>
            <person name="Johnson N."/>
            <person name="Somerville G.A."/>
        </authorList>
    </citation>
    <scope>NUCLEOTIDE SEQUENCE [LARGE SCALE GENOMIC DNA]</scope>
    <source>
        <strain evidence="6">ATCC 10762 / DSM 40127 / CCM 3239 / JCM 4008 / LMG 5968 / NBRC 12843 / NCIMB 8234 / A-377</strain>
    </source>
</reference>
<dbReference type="EMBL" id="JPRF03000054">
    <property type="protein sequence ID" value="OEV34138.1"/>
    <property type="molecule type" value="Genomic_DNA"/>
</dbReference>
<dbReference type="Pfam" id="PF13472">
    <property type="entry name" value="Lipase_GDSL_2"/>
    <property type="match status" value="1"/>
</dbReference>
<sequence>MKRRTTLTTLAIAGLLALPLAPTVASAAVATPAAVSTTSTPSQLKILPLGDSITAGYQSSTWNGYRGPLMQQVNQQTRYTVNFLGTQFNGTMADNANEGHSGYEIQGILNNVDSYLTANRPDAVLLHIGINDLNNNDNDHATAATRAETLIDRIFTDQPGVTVIMQGLIPTTAGVPANPALQSLITSYNDQLRAWAASEVQAGKHFTFVDAPALTSAQFADGLHPNDAGYSQLAQTFYTPLDQAFTNGWVVGGAPIPYESPRPARVAAGDFNGDGKLDVVGVDANSNMQYYPGNGAGSVSGPGTPMLGTTGLWANFKAVAAGDFTGTGHTGVAGIDANNNMMFYTGDGAGHLSGGINMMPGTNGLWANFKAITAGDFTGTGHLGIAGIDANNNMMFYPGDGTGHLGTGIPMLGTSGLWAGFKAITAGDFTGTGKLGIAGIDANNNLKFYPGDGAGHVSSAAIAMLGTNGLWANFHAVMAGDFTGTGKLGIAGIDANNNLKFYPGDGAGHVSGGTQMLPGNGLWAGF</sequence>
<dbReference type="InterPro" id="IPR028994">
    <property type="entry name" value="Integrin_alpha_N"/>
</dbReference>
<evidence type="ECO:0000259" key="3">
    <source>
        <dbReference type="Pfam" id="PF13472"/>
    </source>
</evidence>
<dbReference type="SUPFAM" id="SSF69318">
    <property type="entry name" value="Integrin alpha N-terminal domain"/>
    <property type="match status" value="1"/>
</dbReference>
<dbReference type="InterPro" id="IPR036514">
    <property type="entry name" value="SGNH_hydro_sf"/>
</dbReference>
<feature type="chain" id="PRO_5014268667" description="SGNH hydrolase-type esterase domain-containing protein" evidence="2">
    <location>
        <begin position="28"/>
        <end position="526"/>
    </location>
</feature>
<dbReference type="InterPro" id="IPR051532">
    <property type="entry name" value="Ester_Hydrolysis_Enzymes"/>
</dbReference>
<gene>
    <name evidence="4" type="ORF">HS99_0011965</name>
    <name evidence="5" type="ORF">HS99_0011970</name>
</gene>
<dbReference type="PANTHER" id="PTHR30383">
    <property type="entry name" value="THIOESTERASE 1/PROTEASE 1/LYSOPHOSPHOLIPASE L1"/>
    <property type="match status" value="1"/>
</dbReference>
<accession>A0A1E7N0B1</accession>
<protein>
    <recommendedName>
        <fullName evidence="3">SGNH hydrolase-type esterase domain-containing protein</fullName>
    </recommendedName>
</protein>
<dbReference type="Proteomes" id="UP000037395">
    <property type="component" value="Unassembled WGS sequence"/>
</dbReference>
<evidence type="ECO:0000256" key="1">
    <source>
        <dbReference type="ARBA" id="ARBA00022729"/>
    </source>
</evidence>
<dbReference type="Pfam" id="PF13517">
    <property type="entry name" value="FG-GAP_3"/>
    <property type="match status" value="1"/>
</dbReference>
<dbReference type="Gene3D" id="3.40.50.1110">
    <property type="entry name" value="SGNH hydrolase"/>
    <property type="match status" value="1"/>
</dbReference>
<comment type="caution">
    <text evidence="4">The sequence shown here is derived from an EMBL/GenBank/DDBJ whole genome shotgun (WGS) entry which is preliminary data.</text>
</comment>
<proteinExistence type="predicted"/>
<reference evidence="4 6" key="1">
    <citation type="submission" date="2014-07" db="EMBL/GenBank/DDBJ databases">
        <authorList>
            <person name="Zhang J.E."/>
            <person name="Yang H."/>
            <person name="Guo J."/>
            <person name="Deng Z."/>
            <person name="Luo H."/>
            <person name="Luo M."/>
            <person name="Zhao B."/>
        </authorList>
    </citation>
    <scope>NUCLEOTIDE SEQUENCE [LARGE SCALE GENOMIC DNA]</scope>
    <source>
        <strain evidence="4">ATCC 10762</strain>
        <strain evidence="6">ATCC 10762 / DSM 40127 / CCM 3239 / JCM 4008 / LMG 5968 / NBRC 12843 / NCIMB 8234 / A-377</strain>
    </source>
</reference>
<name>A0A1E7N0B1_KITAU</name>